<name>A0A9P0ACH4_BEMTA</name>
<evidence type="ECO:0000256" key="1">
    <source>
        <dbReference type="SAM" id="Coils"/>
    </source>
</evidence>
<evidence type="ECO:0000313" key="2">
    <source>
        <dbReference type="EMBL" id="CAH0389673.1"/>
    </source>
</evidence>
<accession>A0A9P0ACH4</accession>
<dbReference type="AlphaFoldDB" id="A0A9P0ACH4"/>
<organism evidence="2 3">
    <name type="scientific">Bemisia tabaci</name>
    <name type="common">Sweetpotato whitefly</name>
    <name type="synonym">Aleurodes tabaci</name>
    <dbReference type="NCBI Taxonomy" id="7038"/>
    <lineage>
        <taxon>Eukaryota</taxon>
        <taxon>Metazoa</taxon>
        <taxon>Ecdysozoa</taxon>
        <taxon>Arthropoda</taxon>
        <taxon>Hexapoda</taxon>
        <taxon>Insecta</taxon>
        <taxon>Pterygota</taxon>
        <taxon>Neoptera</taxon>
        <taxon>Paraneoptera</taxon>
        <taxon>Hemiptera</taxon>
        <taxon>Sternorrhyncha</taxon>
        <taxon>Aleyrodoidea</taxon>
        <taxon>Aleyrodidae</taxon>
        <taxon>Aleyrodinae</taxon>
        <taxon>Bemisia</taxon>
    </lineage>
</organism>
<dbReference type="EMBL" id="OU963866">
    <property type="protein sequence ID" value="CAH0389673.1"/>
    <property type="molecule type" value="Genomic_DNA"/>
</dbReference>
<keyword evidence="3" id="KW-1185">Reference proteome</keyword>
<keyword evidence="1" id="KW-0175">Coiled coil</keyword>
<sequence>MDSPPELSTDLLESQEYFRQYFETAELRWQQLKECEVKIGRLEDEIRTFEQRENDWKERNEQSQALILTQLEHINELTQDSSLNGRSIDKSQKPAAPLDDCRYRFSRWMAFAQIMQNGGNWHQFNIFDNPAQTPLKRPPPPTGFPPFEPMLNNRCLSEHLAPPKIDTFL</sequence>
<reference evidence="2" key="1">
    <citation type="submission" date="2021-12" db="EMBL/GenBank/DDBJ databases">
        <authorList>
            <person name="King R."/>
        </authorList>
    </citation>
    <scope>NUCLEOTIDE SEQUENCE</scope>
</reference>
<dbReference type="Proteomes" id="UP001152759">
    <property type="component" value="Chromosome 5"/>
</dbReference>
<proteinExistence type="predicted"/>
<feature type="coiled-coil region" evidence="1">
    <location>
        <begin position="32"/>
        <end position="59"/>
    </location>
</feature>
<protein>
    <submittedName>
        <fullName evidence="2">Uncharacterized protein</fullName>
    </submittedName>
</protein>
<evidence type="ECO:0000313" key="3">
    <source>
        <dbReference type="Proteomes" id="UP001152759"/>
    </source>
</evidence>
<gene>
    <name evidence="2" type="ORF">BEMITA_LOCUS8480</name>
</gene>